<organism evidence="1 2">
    <name type="scientific">Podospora pseudopauciseta</name>
    <dbReference type="NCBI Taxonomy" id="2093780"/>
    <lineage>
        <taxon>Eukaryota</taxon>
        <taxon>Fungi</taxon>
        <taxon>Dikarya</taxon>
        <taxon>Ascomycota</taxon>
        <taxon>Pezizomycotina</taxon>
        <taxon>Sordariomycetes</taxon>
        <taxon>Sordariomycetidae</taxon>
        <taxon>Sordariales</taxon>
        <taxon>Podosporaceae</taxon>
        <taxon>Podospora</taxon>
    </lineage>
</organism>
<protein>
    <submittedName>
        <fullName evidence="1">Uncharacterized protein</fullName>
    </submittedName>
</protein>
<dbReference type="Proteomes" id="UP001326199">
    <property type="component" value="Unassembled WGS sequence"/>
</dbReference>
<reference evidence="1 2" key="1">
    <citation type="journal article" date="2023" name="bioRxiv">
        <title>High-quality genome assemblies of four members of thePodospora anserinaspecies complex.</title>
        <authorList>
            <person name="Ament-Velasquez S.L."/>
            <person name="Vogan A.A."/>
            <person name="Wallerman O."/>
            <person name="Hartmann F."/>
            <person name="Gautier V."/>
            <person name="Silar P."/>
            <person name="Giraud T."/>
            <person name="Johannesson H."/>
        </authorList>
    </citation>
    <scope>NUCLEOTIDE SEQUENCE [LARGE SCALE GENOMIC DNA]</scope>
    <source>
        <strain evidence="1 2">CBS 411.78</strain>
    </source>
</reference>
<proteinExistence type="predicted"/>
<accession>A0ABR0I2Y6</accession>
<dbReference type="EMBL" id="JAFFHB010000001">
    <property type="protein sequence ID" value="KAK4674740.1"/>
    <property type="molecule type" value="Genomic_DNA"/>
</dbReference>
<evidence type="ECO:0000313" key="1">
    <source>
        <dbReference type="EMBL" id="KAK4674740.1"/>
    </source>
</evidence>
<evidence type="ECO:0000313" key="2">
    <source>
        <dbReference type="Proteomes" id="UP001326199"/>
    </source>
</evidence>
<dbReference type="RefSeq" id="XP_062772062.1">
    <property type="nucleotide sequence ID" value="XM_062908895.1"/>
</dbReference>
<sequence length="63" mass="6841">MCRAIPNKIPIFFLASDEAAASLSIVFAVFDAEKRIVAGSLILELSQIVVLGVHKRPTSPLLY</sequence>
<keyword evidence="2" id="KW-1185">Reference proteome</keyword>
<gene>
    <name evidence="1" type="ORF">QC763_123305</name>
</gene>
<dbReference type="GeneID" id="87929238"/>
<comment type="caution">
    <text evidence="1">The sequence shown here is derived from an EMBL/GenBank/DDBJ whole genome shotgun (WGS) entry which is preliminary data.</text>
</comment>
<name>A0ABR0I2Y6_9PEZI</name>